<evidence type="ECO:0000259" key="4">
    <source>
        <dbReference type="Pfam" id="PF07687"/>
    </source>
</evidence>
<dbReference type="Proteomes" id="UP000295210">
    <property type="component" value="Unassembled WGS sequence"/>
</dbReference>
<protein>
    <submittedName>
        <fullName evidence="5">Acetylornithine deacetylase/succinyl-diaminopimelate desuccinylase-like protein</fullName>
    </submittedName>
</protein>
<dbReference type="RefSeq" id="WP_131991516.1">
    <property type="nucleotide sequence ID" value="NZ_SMGK01000001.1"/>
</dbReference>
<dbReference type="GO" id="GO:0006508">
    <property type="term" value="P:proteolysis"/>
    <property type="evidence" value="ECO:0007669"/>
    <property type="project" value="UniProtKB-KW"/>
</dbReference>
<dbReference type="GO" id="GO:0046872">
    <property type="term" value="F:metal ion binding"/>
    <property type="evidence" value="ECO:0007669"/>
    <property type="project" value="UniProtKB-KW"/>
</dbReference>
<dbReference type="Gene3D" id="3.30.70.360">
    <property type="match status" value="1"/>
</dbReference>
<evidence type="ECO:0000256" key="1">
    <source>
        <dbReference type="ARBA" id="ARBA00022670"/>
    </source>
</evidence>
<feature type="domain" description="Peptidase M20 dimerisation" evidence="4">
    <location>
        <begin position="195"/>
        <end position="355"/>
    </location>
</feature>
<dbReference type="NCBIfam" id="NF006053">
    <property type="entry name" value="PRK08201.1"/>
    <property type="match status" value="1"/>
</dbReference>
<dbReference type="EMBL" id="SMGK01000001">
    <property type="protein sequence ID" value="TCK75619.1"/>
    <property type="molecule type" value="Genomic_DNA"/>
</dbReference>
<dbReference type="SUPFAM" id="SSF53187">
    <property type="entry name" value="Zn-dependent exopeptidases"/>
    <property type="match status" value="1"/>
</dbReference>
<evidence type="ECO:0000256" key="2">
    <source>
        <dbReference type="ARBA" id="ARBA00022723"/>
    </source>
</evidence>
<dbReference type="GO" id="GO:0008233">
    <property type="term" value="F:peptidase activity"/>
    <property type="evidence" value="ECO:0007669"/>
    <property type="project" value="UniProtKB-KW"/>
</dbReference>
<organism evidence="5 6">
    <name type="scientific">Acidipila rosea</name>
    <dbReference type="NCBI Taxonomy" id="768535"/>
    <lineage>
        <taxon>Bacteria</taxon>
        <taxon>Pseudomonadati</taxon>
        <taxon>Acidobacteriota</taxon>
        <taxon>Terriglobia</taxon>
        <taxon>Terriglobales</taxon>
        <taxon>Acidobacteriaceae</taxon>
        <taxon>Acidipila</taxon>
    </lineage>
</organism>
<dbReference type="Gene3D" id="3.40.630.10">
    <property type="entry name" value="Zn peptidases"/>
    <property type="match status" value="1"/>
</dbReference>
<gene>
    <name evidence="5" type="ORF">C7378_0605</name>
</gene>
<sequence>MSSPAIDFARSQSARFLDELKALLRIPSVSTLPEHQGDVRRVAELLAAELTRIGMEHVEIIETGGHPLVYADWLHAAGKPTCLCYGHYDVQPPDPLDEWLTPPFEPTERNGNLYARGAVDDKGQMYMHLKALESLFSTGNGKLPLNVRVILEGEEEVGGESIARFVREHPERLKADFALVSDTEMFAPDLPTLCVGLRGMIYTEIEVRGARTDLHSGMYGGAVPNPFVALAQIIAQLKDKDGRILIPGFYDAIQPPSQDELRAWQALPFNEEHYRATEVGSPELTGEPGYSVLERTWARPTLDVHGMPGGYTGAGAKTVIPAKAVAKVSMRLVPDMTTDHTFALYKSFVESLKPAGVELEVRLIHSGDAIVIGTDNPYIRAATQALRSVWGKETVFIRSGGSIPIVGDFERHLQIPTVMMGFGLPDDNLHAPNEKFHIANFHRGIESVVAFFEELGQ</sequence>
<keyword evidence="1" id="KW-0645">Protease</keyword>
<accession>A0A4R1LG01</accession>
<dbReference type="InterPro" id="IPR051458">
    <property type="entry name" value="Cyt/Met_Dipeptidase"/>
</dbReference>
<evidence type="ECO:0000313" key="6">
    <source>
        <dbReference type="Proteomes" id="UP000295210"/>
    </source>
</evidence>
<dbReference type="Pfam" id="PF01546">
    <property type="entry name" value="Peptidase_M20"/>
    <property type="match status" value="1"/>
</dbReference>
<dbReference type="PANTHER" id="PTHR43270">
    <property type="entry name" value="BETA-ALA-HIS DIPEPTIDASE"/>
    <property type="match status" value="1"/>
</dbReference>
<evidence type="ECO:0000256" key="3">
    <source>
        <dbReference type="ARBA" id="ARBA00022801"/>
    </source>
</evidence>
<dbReference type="PANTHER" id="PTHR43270:SF12">
    <property type="entry name" value="SUCCINYL-DIAMINOPIMELATE DESUCCINYLASE"/>
    <property type="match status" value="1"/>
</dbReference>
<dbReference type="NCBIfam" id="NF006579">
    <property type="entry name" value="PRK09104.1"/>
    <property type="match status" value="1"/>
</dbReference>
<comment type="caution">
    <text evidence="5">The sequence shown here is derived from an EMBL/GenBank/DDBJ whole genome shotgun (WGS) entry which is preliminary data.</text>
</comment>
<reference evidence="5 6" key="1">
    <citation type="submission" date="2019-03" db="EMBL/GenBank/DDBJ databases">
        <title>Genomic Encyclopedia of Type Strains, Phase IV (KMG-IV): sequencing the most valuable type-strain genomes for metagenomic binning, comparative biology and taxonomic classification.</title>
        <authorList>
            <person name="Goeker M."/>
        </authorList>
    </citation>
    <scope>NUCLEOTIDE SEQUENCE [LARGE SCALE GENOMIC DNA]</scope>
    <source>
        <strain evidence="5 6">DSM 103428</strain>
    </source>
</reference>
<dbReference type="AlphaFoldDB" id="A0A4R1LG01"/>
<proteinExistence type="predicted"/>
<keyword evidence="2" id="KW-0479">Metal-binding</keyword>
<keyword evidence="6" id="KW-1185">Reference proteome</keyword>
<dbReference type="InterPro" id="IPR011650">
    <property type="entry name" value="Peptidase_M20_dimer"/>
</dbReference>
<dbReference type="Pfam" id="PF07687">
    <property type="entry name" value="M20_dimer"/>
    <property type="match status" value="1"/>
</dbReference>
<keyword evidence="3" id="KW-0378">Hydrolase</keyword>
<dbReference type="InterPro" id="IPR002933">
    <property type="entry name" value="Peptidase_M20"/>
</dbReference>
<dbReference type="OrthoDB" id="9761532at2"/>
<evidence type="ECO:0000313" key="5">
    <source>
        <dbReference type="EMBL" id="TCK75619.1"/>
    </source>
</evidence>
<name>A0A4R1LG01_9BACT</name>
<dbReference type="NCBIfam" id="NF005914">
    <property type="entry name" value="PRK07907.1"/>
    <property type="match status" value="1"/>
</dbReference>